<evidence type="ECO:0000256" key="1">
    <source>
        <dbReference type="SAM" id="MobiDB-lite"/>
    </source>
</evidence>
<evidence type="ECO:0000313" key="3">
    <source>
        <dbReference type="EMBL" id="UNI25034.1"/>
    </source>
</evidence>
<name>A0A9Q8QUK3_9HYPO</name>
<evidence type="ECO:0000259" key="2">
    <source>
        <dbReference type="SMART" id="SM00458"/>
    </source>
</evidence>
<dbReference type="Gene3D" id="2.80.10.50">
    <property type="match status" value="4"/>
</dbReference>
<feature type="domain" description="Ricin B lectin" evidence="2">
    <location>
        <begin position="207"/>
        <end position="347"/>
    </location>
</feature>
<dbReference type="InterPro" id="IPR000772">
    <property type="entry name" value="Ricin_B_lectin"/>
</dbReference>
<dbReference type="GeneID" id="72072686"/>
<sequence length="816" mass="89209">MSINVVPSTFQGAYWIRNRSNGSVLGVGALPDGATTPVGQAKLGVHQVLTDRSQMWLLEPLSDGVSFYVRNAQTDGVLDVRGSATSDGASVIMYPQTVNANQHWTFEWVEDADGAAYYRVNNNSSKKALTLTTGSGNAGVSSTWNNGLEQRWAFVPVHIPTLYRISHAQTGWFLGYDKNNGSALASEKVPITDASRYQLWFVESTDEGYVIRSVEDDNKVLDLSGSETADGTPVIAYNYHGKKNQQWKIVDLDASNPNDDRVKIVSAVTDTVIQVIEGGTSGKLQAQTNHDNSSQAWRLHQQPLPSVYWTTLQNLKTGKFLKQSESTVSPSSGMENALDYSVQWRFVPDGTRPHHFSVVNRATGRVLLATKESPIVVATSDRKDAGALWAVEAAGDGIAIVSTQTVGALDHYGGGDAIEAHPNNGITDPYHHWINVQVADRLPSFALINSRTGHCLAFKPDTKPGSVVMSTDSLMQWGSQWYLDIVLGEDDSAIYAIINKASGTVLDHWAGERIEAQDDDTSDPHHQWRLIPCPCGENYFQLQNVGTDRYLEERVDKVANATATTPMNPDSPEHNDQAQCWELVSARVGGFDLIDIDDDVLQRILMYLQPGDAKALKHRIVKRAPGKGKKGKNKNAHIPQNPRLLRNFPRTVGLIFQHLINDWVEDRLPTTVQAGRRVSTTPNEVQSRYNIDVPRSLLREGQGADRAGWMRIDIQGTYTTTPGHRVANIQGQWNTESLFHVIVPLGVHVGAETIRDAMRRSLETGDSVIIARENSTSPAGGSRPGTIPRPPPGPSGGSGNGWAYLGAAILAAASLL</sequence>
<dbReference type="PROSITE" id="PS50231">
    <property type="entry name" value="RICIN_B_LECTIN"/>
    <property type="match status" value="1"/>
</dbReference>
<organism evidence="3 4">
    <name type="scientific">Purpureocillium takamizusanense</name>
    <dbReference type="NCBI Taxonomy" id="2060973"/>
    <lineage>
        <taxon>Eukaryota</taxon>
        <taxon>Fungi</taxon>
        <taxon>Dikarya</taxon>
        <taxon>Ascomycota</taxon>
        <taxon>Pezizomycotina</taxon>
        <taxon>Sordariomycetes</taxon>
        <taxon>Hypocreomycetidae</taxon>
        <taxon>Hypocreales</taxon>
        <taxon>Ophiocordycipitaceae</taxon>
        <taxon>Purpureocillium</taxon>
    </lineage>
</organism>
<dbReference type="AlphaFoldDB" id="A0A9Q8QUK3"/>
<dbReference type="InterPro" id="IPR035992">
    <property type="entry name" value="Ricin_B-like_lectins"/>
</dbReference>
<protein>
    <recommendedName>
        <fullName evidence="2">Ricin B lectin domain-containing protein</fullName>
    </recommendedName>
</protein>
<feature type="region of interest" description="Disordered" evidence="1">
    <location>
        <begin position="765"/>
        <end position="798"/>
    </location>
</feature>
<dbReference type="SMART" id="SM00458">
    <property type="entry name" value="RICIN"/>
    <property type="match status" value="2"/>
</dbReference>
<feature type="domain" description="Ricin B lectin" evidence="2">
    <location>
        <begin position="21"/>
        <end position="155"/>
    </location>
</feature>
<dbReference type="Pfam" id="PF14200">
    <property type="entry name" value="RicinB_lectin_2"/>
    <property type="match status" value="4"/>
</dbReference>
<dbReference type="SUPFAM" id="SSF50370">
    <property type="entry name" value="Ricin B-like lectins"/>
    <property type="match status" value="6"/>
</dbReference>
<dbReference type="CDD" id="cd00161">
    <property type="entry name" value="beta-trefoil_Ricin-like"/>
    <property type="match status" value="1"/>
</dbReference>
<dbReference type="Proteomes" id="UP000829364">
    <property type="component" value="Chromosome 14"/>
</dbReference>
<dbReference type="OrthoDB" id="2131701at2759"/>
<reference evidence="3" key="1">
    <citation type="submission" date="2021-11" db="EMBL/GenBank/DDBJ databases">
        <title>Purpureocillium_takamizusanense_genome.</title>
        <authorList>
            <person name="Nguyen N.-H."/>
        </authorList>
    </citation>
    <scope>NUCLEOTIDE SEQUENCE</scope>
    <source>
        <strain evidence="3">PT3</strain>
    </source>
</reference>
<gene>
    <name evidence="3" type="ORF">JDV02_010743</name>
</gene>
<keyword evidence="4" id="KW-1185">Reference proteome</keyword>
<dbReference type="EMBL" id="CP086367">
    <property type="protein sequence ID" value="UNI25034.1"/>
    <property type="molecule type" value="Genomic_DNA"/>
</dbReference>
<accession>A0A9Q8QUK3</accession>
<evidence type="ECO:0000313" key="4">
    <source>
        <dbReference type="Proteomes" id="UP000829364"/>
    </source>
</evidence>
<dbReference type="RefSeq" id="XP_047848515.1">
    <property type="nucleotide sequence ID" value="XM_047992501.1"/>
</dbReference>
<dbReference type="KEGG" id="ptkz:JDV02_010743"/>
<proteinExistence type="predicted"/>